<evidence type="ECO:0000256" key="2">
    <source>
        <dbReference type="ARBA" id="ARBA00023242"/>
    </source>
</evidence>
<dbReference type="Pfam" id="PF11951">
    <property type="entry name" value="Fungal_trans_2"/>
    <property type="match status" value="1"/>
</dbReference>
<dbReference type="Pfam" id="PF00172">
    <property type="entry name" value="Zn_clus"/>
    <property type="match status" value="1"/>
</dbReference>
<reference evidence="5" key="1">
    <citation type="journal article" date="2021" name="Nat. Commun.">
        <title>Genetic determinants of endophytism in the Arabidopsis root mycobiome.</title>
        <authorList>
            <person name="Mesny F."/>
            <person name="Miyauchi S."/>
            <person name="Thiergart T."/>
            <person name="Pickel B."/>
            <person name="Atanasova L."/>
            <person name="Karlsson M."/>
            <person name="Huettel B."/>
            <person name="Barry K.W."/>
            <person name="Haridas S."/>
            <person name="Chen C."/>
            <person name="Bauer D."/>
            <person name="Andreopoulos W."/>
            <person name="Pangilinan J."/>
            <person name="LaButti K."/>
            <person name="Riley R."/>
            <person name="Lipzen A."/>
            <person name="Clum A."/>
            <person name="Drula E."/>
            <person name="Henrissat B."/>
            <person name="Kohler A."/>
            <person name="Grigoriev I.V."/>
            <person name="Martin F.M."/>
            <person name="Hacquard S."/>
        </authorList>
    </citation>
    <scope>NUCLEOTIDE SEQUENCE</scope>
    <source>
        <strain evidence="5">MPI-CAGE-AT-0147</strain>
    </source>
</reference>
<dbReference type="PANTHER" id="PTHR37534:SF49">
    <property type="entry name" value="LYSINE BIOSYNTHESIS REGULATORY PROTEIN LYS14"/>
    <property type="match status" value="1"/>
</dbReference>
<dbReference type="GO" id="GO:0045944">
    <property type="term" value="P:positive regulation of transcription by RNA polymerase II"/>
    <property type="evidence" value="ECO:0007669"/>
    <property type="project" value="TreeGrafter"/>
</dbReference>
<dbReference type="GO" id="GO:0000976">
    <property type="term" value="F:transcription cis-regulatory region binding"/>
    <property type="evidence" value="ECO:0007669"/>
    <property type="project" value="TreeGrafter"/>
</dbReference>
<name>A0A9P9IWQ8_9HYPO</name>
<accession>A0A9P9IWQ8</accession>
<dbReference type="PROSITE" id="PS00463">
    <property type="entry name" value="ZN2_CY6_FUNGAL_1"/>
    <property type="match status" value="1"/>
</dbReference>
<dbReference type="InterPro" id="IPR036864">
    <property type="entry name" value="Zn2-C6_fun-type_DNA-bd_sf"/>
</dbReference>
<protein>
    <recommendedName>
        <fullName evidence="4">Zn(2)-C6 fungal-type domain-containing protein</fullName>
    </recommendedName>
</protein>
<feature type="region of interest" description="Disordered" evidence="3">
    <location>
        <begin position="59"/>
        <end position="87"/>
    </location>
</feature>
<dbReference type="PROSITE" id="PS50048">
    <property type="entry name" value="ZN2_CY6_FUNGAL_2"/>
    <property type="match status" value="1"/>
</dbReference>
<feature type="domain" description="Zn(2)-C6 fungal-type" evidence="4">
    <location>
        <begin position="88"/>
        <end position="118"/>
    </location>
</feature>
<keyword evidence="6" id="KW-1185">Reference proteome</keyword>
<sequence>MGVAVGRLDAVIAAFGSRSNADASPLHINDPTAQVAILDMIPQNMNLLRVEMNLASSAEDSSITQSPPASLASFRQGDGRNAPRSRKGCWTCRTKKVKCDEATPQCRRCLRLSLLCDYTPRKRSSRSTSLAIQSLIRQAPTVESGSTVACFQRLTRNRLQSLLEQNEPTSLSTFSLPAPATGASSIVFTAADHESIRYFRTSFARLHHTKNPDYSLYSIMFRLAQVDPIIMHMILAVGGREMEFRRNMRSEDNRGVGSPLWHYSSALRMMAEIVGDGDNQRLDLDSIHTALYLMLLYEQKYGDEKCSGLANHLGGASLILKYRCNDKLLLSSPSARRGLRKLEPAKETQKAPERKPLSLYSARLIIWIALFDAAAASCGVGGDLNGTLVQLMSGNNTIESQFQPLENFDRLHRFSNPLYRTTWGEDYPQSELLDDVENRSVYSLLGACTQLRFMIAKLATLYECDIEAAEERAWVVELSIQEVNNKFAELMEVAAELSLTTDNSHRLVANIRSIVPYFYAVVLDFLRLTKPDDETGLSSRQIDALRQIMNLAFQTYKHGGDEAMMRIAWPLFMVALETDDLLHREWALDRFRAISRFGANFERAHRFLVDVVDTQTRSGKHVNVRERFQSGEVGLFVI</sequence>
<dbReference type="EMBL" id="JAGMUV010000015">
    <property type="protein sequence ID" value="KAH7133805.1"/>
    <property type="molecule type" value="Genomic_DNA"/>
</dbReference>
<comment type="subcellular location">
    <subcellularLocation>
        <location evidence="1">Nucleus</location>
    </subcellularLocation>
</comment>
<proteinExistence type="predicted"/>
<dbReference type="PRINTS" id="PR00755">
    <property type="entry name" value="AFLATOXINBRP"/>
</dbReference>
<dbReference type="GO" id="GO:0008270">
    <property type="term" value="F:zinc ion binding"/>
    <property type="evidence" value="ECO:0007669"/>
    <property type="project" value="InterPro"/>
</dbReference>
<gene>
    <name evidence="5" type="ORF">EDB81DRAFT_805140</name>
</gene>
<keyword evidence="2" id="KW-0539">Nucleus</keyword>
<dbReference type="SUPFAM" id="SSF57701">
    <property type="entry name" value="Zn2/Cys6 DNA-binding domain"/>
    <property type="match status" value="1"/>
</dbReference>
<organism evidence="5 6">
    <name type="scientific">Dactylonectria macrodidyma</name>
    <dbReference type="NCBI Taxonomy" id="307937"/>
    <lineage>
        <taxon>Eukaryota</taxon>
        <taxon>Fungi</taxon>
        <taxon>Dikarya</taxon>
        <taxon>Ascomycota</taxon>
        <taxon>Pezizomycotina</taxon>
        <taxon>Sordariomycetes</taxon>
        <taxon>Hypocreomycetidae</taxon>
        <taxon>Hypocreales</taxon>
        <taxon>Nectriaceae</taxon>
        <taxon>Dactylonectria</taxon>
    </lineage>
</organism>
<dbReference type="PANTHER" id="PTHR37534">
    <property type="entry name" value="TRANSCRIPTIONAL ACTIVATOR PROTEIN UGA3"/>
    <property type="match status" value="1"/>
</dbReference>
<dbReference type="AlphaFoldDB" id="A0A9P9IWQ8"/>
<dbReference type="OrthoDB" id="4356994at2759"/>
<dbReference type="SMART" id="SM00066">
    <property type="entry name" value="GAL4"/>
    <property type="match status" value="1"/>
</dbReference>
<evidence type="ECO:0000313" key="5">
    <source>
        <dbReference type="EMBL" id="KAH7133805.1"/>
    </source>
</evidence>
<evidence type="ECO:0000256" key="1">
    <source>
        <dbReference type="ARBA" id="ARBA00004123"/>
    </source>
</evidence>
<dbReference type="InterPro" id="IPR021858">
    <property type="entry name" value="Fun_TF"/>
</dbReference>
<feature type="compositionally biased region" description="Polar residues" evidence="3">
    <location>
        <begin position="59"/>
        <end position="68"/>
    </location>
</feature>
<comment type="caution">
    <text evidence="5">The sequence shown here is derived from an EMBL/GenBank/DDBJ whole genome shotgun (WGS) entry which is preliminary data.</text>
</comment>
<evidence type="ECO:0000313" key="6">
    <source>
        <dbReference type="Proteomes" id="UP000738349"/>
    </source>
</evidence>
<dbReference type="GO" id="GO:0000981">
    <property type="term" value="F:DNA-binding transcription factor activity, RNA polymerase II-specific"/>
    <property type="evidence" value="ECO:0007669"/>
    <property type="project" value="InterPro"/>
</dbReference>
<evidence type="ECO:0000256" key="3">
    <source>
        <dbReference type="SAM" id="MobiDB-lite"/>
    </source>
</evidence>
<dbReference type="CDD" id="cd00067">
    <property type="entry name" value="GAL4"/>
    <property type="match status" value="1"/>
</dbReference>
<evidence type="ECO:0000259" key="4">
    <source>
        <dbReference type="PROSITE" id="PS50048"/>
    </source>
</evidence>
<dbReference type="Proteomes" id="UP000738349">
    <property type="component" value="Unassembled WGS sequence"/>
</dbReference>
<dbReference type="GO" id="GO:0005634">
    <property type="term" value="C:nucleus"/>
    <property type="evidence" value="ECO:0007669"/>
    <property type="project" value="UniProtKB-SubCell"/>
</dbReference>
<dbReference type="Gene3D" id="4.10.240.10">
    <property type="entry name" value="Zn(2)-C6 fungal-type DNA-binding domain"/>
    <property type="match status" value="1"/>
</dbReference>
<dbReference type="InterPro" id="IPR001138">
    <property type="entry name" value="Zn2Cys6_DnaBD"/>
</dbReference>